<feature type="domain" description="Aldehyde dehydrogenase" evidence="3">
    <location>
        <begin position="11"/>
        <end position="472"/>
    </location>
</feature>
<dbReference type="InterPro" id="IPR016161">
    <property type="entry name" value="Ald_DH/histidinol_DH"/>
</dbReference>
<evidence type="ECO:0000256" key="2">
    <source>
        <dbReference type="ARBA" id="ARBA00023002"/>
    </source>
</evidence>
<dbReference type="PANTHER" id="PTHR42991">
    <property type="entry name" value="ALDEHYDE DEHYDROGENASE"/>
    <property type="match status" value="1"/>
</dbReference>
<dbReference type="InterPro" id="IPR015590">
    <property type="entry name" value="Aldehyde_DH_dom"/>
</dbReference>
<dbReference type="Gene3D" id="3.40.309.10">
    <property type="entry name" value="Aldehyde Dehydrogenase, Chain A, domain 2"/>
    <property type="match status" value="1"/>
</dbReference>
<dbReference type="GO" id="GO:0102810">
    <property type="term" value="F:glutarate-semialdehyde dehydrogenase (NADP+) activity"/>
    <property type="evidence" value="ECO:0007669"/>
    <property type="project" value="UniProtKB-EC"/>
</dbReference>
<keyword evidence="2 4" id="KW-0560">Oxidoreductase</keyword>
<protein>
    <submittedName>
        <fullName evidence="4">Glutarate-semialdehyde dehydrogenase / Succinate-semialdehyde dehydrogenase [NAD]</fullName>
        <ecNumber evidence="4">1.2.1.20</ecNumber>
        <ecNumber evidence="4">1.2.1.24</ecNumber>
    </submittedName>
</protein>
<dbReference type="InterPro" id="IPR016162">
    <property type="entry name" value="Ald_DH_N"/>
</dbReference>
<dbReference type="SUPFAM" id="SSF53720">
    <property type="entry name" value="ALDH-like"/>
    <property type="match status" value="1"/>
</dbReference>
<dbReference type="InterPro" id="IPR016163">
    <property type="entry name" value="Ald_DH_C"/>
</dbReference>
<dbReference type="EMBL" id="UOFX01000056">
    <property type="protein sequence ID" value="VAX09742.1"/>
    <property type="molecule type" value="Genomic_DNA"/>
</dbReference>
<comment type="similarity">
    <text evidence="1">Belongs to the aldehyde dehydrogenase family.</text>
</comment>
<dbReference type="EC" id="1.2.1.20" evidence="4"/>
<dbReference type="EC" id="1.2.1.24" evidence="4"/>
<reference evidence="4" key="1">
    <citation type="submission" date="2018-06" db="EMBL/GenBank/DDBJ databases">
        <authorList>
            <person name="Zhirakovskaya E."/>
        </authorList>
    </citation>
    <scope>NUCLEOTIDE SEQUENCE</scope>
</reference>
<organism evidence="4">
    <name type="scientific">hydrothermal vent metagenome</name>
    <dbReference type="NCBI Taxonomy" id="652676"/>
    <lineage>
        <taxon>unclassified sequences</taxon>
        <taxon>metagenomes</taxon>
        <taxon>ecological metagenomes</taxon>
    </lineage>
</organism>
<sequence>MIMQAYIAGQWIKTEKTLEVANPYDGSVFATVPLCSPKEIEQAIAAAAACRAEMAALEPYQRADALSFIRDGLEQRAEEFASALSQENGKTIIESRLEVARAAATFDIAAGEATRIYGEAYDLGINKMGAGRRCIVRHYPIGVVSAIAPFNFPLNLAIHKIAPAFAVGCPVVLKPASKTPVTSLMLAEIIELSGLPKGAFSVVPSDRHAGQQLVEDGRINLLSFTGSPEVGWKMKRDAGKKKVVLELGGNAGLIIDQDIKEQDWDWLISRTMLGAFYQSGQVCISVQRIFAHHKIYDEFKQRFIQATKTLTPGDPLQESTTLGPIVDTNNRDRLKGWIDEAIADGAHLLSGNAIAKCGQGNTLEATILENVKPGQKISCEEAFGPVVTLSDVGSMEEAFSLVNDSDFGLQCGIFTNDFDTVIKAFDTLEVGGVIHNDVPSFRVDSMPYGGVKDSGLGREGIRYAMQDMLEERVLVYKM</sequence>
<evidence type="ECO:0000259" key="3">
    <source>
        <dbReference type="Pfam" id="PF00171"/>
    </source>
</evidence>
<gene>
    <name evidence="4" type="ORF">MNBD_GAMMA26-1188</name>
</gene>
<proteinExistence type="inferred from homology"/>
<dbReference type="AlphaFoldDB" id="A0A3B1B0V0"/>
<dbReference type="PANTHER" id="PTHR42991:SF1">
    <property type="entry name" value="ALDEHYDE DEHYDROGENASE"/>
    <property type="match status" value="1"/>
</dbReference>
<accession>A0A3B1B0V0</accession>
<evidence type="ECO:0000313" key="4">
    <source>
        <dbReference type="EMBL" id="VAX09742.1"/>
    </source>
</evidence>
<dbReference type="Gene3D" id="3.40.605.10">
    <property type="entry name" value="Aldehyde Dehydrogenase, Chain A, domain 1"/>
    <property type="match status" value="1"/>
</dbReference>
<name>A0A3B1B0V0_9ZZZZ</name>
<evidence type="ECO:0000256" key="1">
    <source>
        <dbReference type="ARBA" id="ARBA00009986"/>
    </source>
</evidence>
<dbReference type="InterPro" id="IPR051020">
    <property type="entry name" value="ALDH-related_metabolic_enz"/>
</dbReference>
<dbReference type="GO" id="GO:0008911">
    <property type="term" value="F:lactaldehyde dehydrogenase (NAD+) activity"/>
    <property type="evidence" value="ECO:0007669"/>
    <property type="project" value="TreeGrafter"/>
</dbReference>
<dbReference type="GO" id="GO:0004777">
    <property type="term" value="F:succinate-semialdehyde dehydrogenase (NAD+) activity"/>
    <property type="evidence" value="ECO:0007669"/>
    <property type="project" value="UniProtKB-EC"/>
</dbReference>
<dbReference type="Pfam" id="PF00171">
    <property type="entry name" value="Aldedh"/>
    <property type="match status" value="1"/>
</dbReference>
<dbReference type="CDD" id="cd07147">
    <property type="entry name" value="ALDH_F21_RNP123"/>
    <property type="match status" value="1"/>
</dbReference>